<evidence type="ECO:0000313" key="2">
    <source>
        <dbReference type="EMBL" id="SCW56116.1"/>
    </source>
</evidence>
<keyword evidence="1" id="KW-0812">Transmembrane</keyword>
<keyword evidence="1" id="KW-0472">Membrane</keyword>
<organism evidence="2 3">
    <name type="scientific">Paenibacillus tianmuensis</name>
    <dbReference type="NCBI Taxonomy" id="624147"/>
    <lineage>
        <taxon>Bacteria</taxon>
        <taxon>Bacillati</taxon>
        <taxon>Bacillota</taxon>
        <taxon>Bacilli</taxon>
        <taxon>Bacillales</taxon>
        <taxon>Paenibacillaceae</taxon>
        <taxon>Paenibacillus</taxon>
    </lineage>
</organism>
<name>A0A1G4RH49_9BACL</name>
<keyword evidence="1" id="KW-1133">Transmembrane helix</keyword>
<gene>
    <name evidence="2" type="ORF">SAMN04487970_101589</name>
</gene>
<proteinExistence type="predicted"/>
<dbReference type="STRING" id="624147.SAMN04487970_101589"/>
<protein>
    <submittedName>
        <fullName evidence="2">Uncharacterized protein</fullName>
    </submittedName>
</protein>
<dbReference type="EMBL" id="FMTT01000015">
    <property type="protein sequence ID" value="SCW56116.1"/>
    <property type="molecule type" value="Genomic_DNA"/>
</dbReference>
<accession>A0A1G4RH49</accession>
<evidence type="ECO:0000256" key="1">
    <source>
        <dbReference type="SAM" id="Phobius"/>
    </source>
</evidence>
<dbReference type="AlphaFoldDB" id="A0A1G4RH49"/>
<dbReference type="Proteomes" id="UP000198601">
    <property type="component" value="Unassembled WGS sequence"/>
</dbReference>
<evidence type="ECO:0000313" key="3">
    <source>
        <dbReference type="Proteomes" id="UP000198601"/>
    </source>
</evidence>
<sequence length="42" mass="4627">MMVKGAKIMFCIPSHVLSFIIVVILLAVIIPVLLGFYGMNFS</sequence>
<reference evidence="3" key="1">
    <citation type="submission" date="2016-10" db="EMBL/GenBank/DDBJ databases">
        <authorList>
            <person name="Varghese N."/>
            <person name="Submissions S."/>
        </authorList>
    </citation>
    <scope>NUCLEOTIDE SEQUENCE [LARGE SCALE GENOMIC DNA]</scope>
    <source>
        <strain evidence="3">CGMCC 1.8946</strain>
    </source>
</reference>
<feature type="transmembrane region" description="Helical" evidence="1">
    <location>
        <begin position="12"/>
        <end position="37"/>
    </location>
</feature>
<keyword evidence="3" id="KW-1185">Reference proteome</keyword>